<dbReference type="InterPro" id="IPR034891">
    <property type="entry name" value="PB1_NLP"/>
</dbReference>
<evidence type="ECO:0000313" key="9">
    <source>
        <dbReference type="Proteomes" id="UP001279734"/>
    </source>
</evidence>
<evidence type="ECO:0000256" key="1">
    <source>
        <dbReference type="ARBA" id="ARBA00023015"/>
    </source>
</evidence>
<evidence type="ECO:0000256" key="2">
    <source>
        <dbReference type="ARBA" id="ARBA00023125"/>
    </source>
</evidence>
<dbReference type="Pfam" id="PF00564">
    <property type="entry name" value="PB1"/>
    <property type="match status" value="1"/>
</dbReference>
<dbReference type="PROSITE" id="PS51745">
    <property type="entry name" value="PB1"/>
    <property type="match status" value="1"/>
</dbReference>
<dbReference type="PANTHER" id="PTHR32002">
    <property type="entry name" value="PROTEIN NLP8"/>
    <property type="match status" value="1"/>
</dbReference>
<evidence type="ECO:0000256" key="4">
    <source>
        <dbReference type="ARBA" id="ARBA00023242"/>
    </source>
</evidence>
<feature type="region of interest" description="Disordered" evidence="5">
    <location>
        <begin position="835"/>
        <end position="868"/>
    </location>
</feature>
<feature type="domain" description="RWP-RK" evidence="6">
    <location>
        <begin position="566"/>
        <end position="653"/>
    </location>
</feature>
<dbReference type="InterPro" id="IPR003035">
    <property type="entry name" value="RWP-RK_dom"/>
</dbReference>
<keyword evidence="9" id="KW-1185">Reference proteome</keyword>
<feature type="compositionally biased region" description="Low complexity" evidence="5">
    <location>
        <begin position="845"/>
        <end position="862"/>
    </location>
</feature>
<dbReference type="Gene3D" id="3.10.20.90">
    <property type="entry name" value="Phosphatidylinositol 3-kinase Catalytic Subunit, Chain A, domain 1"/>
    <property type="match status" value="1"/>
</dbReference>
<dbReference type="SMART" id="SM00666">
    <property type="entry name" value="PB1"/>
    <property type="match status" value="1"/>
</dbReference>
<dbReference type="InterPro" id="IPR053793">
    <property type="entry name" value="PB1-like"/>
</dbReference>
<gene>
    <name evidence="8" type="ORF">Nepgr_010538</name>
</gene>
<dbReference type="PROSITE" id="PS51519">
    <property type="entry name" value="RWP_RK"/>
    <property type="match status" value="1"/>
</dbReference>
<keyword evidence="3" id="KW-0804">Transcription</keyword>
<dbReference type="Proteomes" id="UP001279734">
    <property type="component" value="Unassembled WGS sequence"/>
</dbReference>
<evidence type="ECO:0000256" key="3">
    <source>
        <dbReference type="ARBA" id="ARBA00023163"/>
    </source>
</evidence>
<organism evidence="8 9">
    <name type="scientific">Nepenthes gracilis</name>
    <name type="common">Slender pitcher plant</name>
    <dbReference type="NCBI Taxonomy" id="150966"/>
    <lineage>
        <taxon>Eukaryota</taxon>
        <taxon>Viridiplantae</taxon>
        <taxon>Streptophyta</taxon>
        <taxon>Embryophyta</taxon>
        <taxon>Tracheophyta</taxon>
        <taxon>Spermatophyta</taxon>
        <taxon>Magnoliopsida</taxon>
        <taxon>eudicotyledons</taxon>
        <taxon>Gunneridae</taxon>
        <taxon>Pentapetalae</taxon>
        <taxon>Caryophyllales</taxon>
        <taxon>Nepenthaceae</taxon>
        <taxon>Nepenthes</taxon>
    </lineage>
</organism>
<reference evidence="8" key="1">
    <citation type="submission" date="2023-05" db="EMBL/GenBank/DDBJ databases">
        <title>Nepenthes gracilis genome sequencing.</title>
        <authorList>
            <person name="Fukushima K."/>
        </authorList>
    </citation>
    <scope>NUCLEOTIDE SEQUENCE</scope>
    <source>
        <strain evidence="8">SING2019-196</strain>
    </source>
</reference>
<dbReference type="InterPro" id="IPR000270">
    <property type="entry name" value="PB1_dom"/>
</dbReference>
<keyword evidence="4" id="KW-0539">Nucleus</keyword>
<accession>A0AAD3XL50</accession>
<evidence type="ECO:0000313" key="8">
    <source>
        <dbReference type="EMBL" id="GMH08698.1"/>
    </source>
</evidence>
<evidence type="ECO:0000256" key="5">
    <source>
        <dbReference type="SAM" id="MobiDB-lite"/>
    </source>
</evidence>
<keyword evidence="2" id="KW-0238">DNA-binding</keyword>
<dbReference type="AlphaFoldDB" id="A0AAD3XL50"/>
<sequence>MEYSPGKGTDYRAFAREHTEDSSAVDSRTKNSICDPFNNIEMMNFDNYGTWCSSLQSMEQMLDTYGFSCLQSPAITDATCDQLHFSEQNDAAFSAPGSPFSCVDKMAFPRTDVDFRFSRDSSNANGLDLKQNVASLLQHNKVPTPIGRSLAEKMLQALFLFKESSAGGILAQLWVPVRHGDHYILSTYDQPYLLDHTLAGYREVSRAFTFSAEQRPDCFPGLPGRVFISKIPEWTSNVSYYSETEYLRFQHAVDHQVRGSVAVPVYTPEMQCCAVLELVTVKEKSDFDLEIETVCHALQAVDLRTTGIPRLHPQCLSLSRRAALAEIADVLRAVCHAHRLPLALTWIPCTFEEGVDENIIRISIRDSDLNRNGKLILCVQETACYVNEREMQGFVHACAEHPLEEGKGVAGIALQSNRPFFFPDVKRYHINEYPLVHHARKFGLNAAVAIRLRSTHTGNEDYVLELFLPLNMTGTKEQQLLLDSLSCTMQRLCQSLRTVSDAELLGPEGFRVGQDEVPSGLYPAATPTRSCQPALIHCELNTIDHLSSDVSAIKSDHTEAGGLFEQTTGGSRRHVEKRRSTAEKNVSLNVLQQYFSGSLKDAAKSIGVCPTTLKRICRQHGISRWPSRKINKVNRSLKKIKTVLDSVQGVEGGLKFDPTTGELLAGGSIIQEFDSRKNFFLPTKDLPPKNPEPSKQGEVYGHLSSYINVESSAMKLEEDESNSGGSQLGPESWSLLHSDGCKEALKKSNISETEFERQMSPVPRGSFPITNLHHISWNCSEEPSLANESAKGQHYLSEDKGKSEIHVDCQLISQSTSSMAAAAYETDIGIEGDDGIVEQHQPSCSGMTDSSNGSGSTSSSPSVDKRRQPKIMTAIGETGSKITVKATYKEDTIRFKFDPSAGCSHLYEEIGTRFKLQPSAFQLKYLDDEDEWVLLVSDLDLHECLEIMKFVGTQCAKFLVRDLPCGMGSSGSNNCFLAGTA</sequence>
<feature type="compositionally biased region" description="Basic and acidic residues" evidence="5">
    <location>
        <begin position="9"/>
        <end position="21"/>
    </location>
</feature>
<dbReference type="Pfam" id="PF02042">
    <property type="entry name" value="RWP-RK"/>
    <property type="match status" value="1"/>
</dbReference>
<dbReference type="SUPFAM" id="SSF54277">
    <property type="entry name" value="CAD &amp; PB1 domains"/>
    <property type="match status" value="1"/>
</dbReference>
<dbReference type="InterPro" id="IPR045012">
    <property type="entry name" value="NLP"/>
</dbReference>
<dbReference type="EMBL" id="BSYO01000008">
    <property type="protein sequence ID" value="GMH08698.1"/>
    <property type="molecule type" value="Genomic_DNA"/>
</dbReference>
<protein>
    <submittedName>
        <fullName evidence="8">Uncharacterized protein</fullName>
    </submittedName>
</protein>
<dbReference type="GO" id="GO:0003700">
    <property type="term" value="F:DNA-binding transcription factor activity"/>
    <property type="evidence" value="ECO:0007669"/>
    <property type="project" value="InterPro"/>
</dbReference>
<dbReference type="CDD" id="cd06407">
    <property type="entry name" value="PB1_NLP"/>
    <property type="match status" value="1"/>
</dbReference>
<dbReference type="PANTHER" id="PTHR32002:SF41">
    <property type="entry name" value="PROTEIN NLP8"/>
    <property type="match status" value="1"/>
</dbReference>
<evidence type="ECO:0000259" key="6">
    <source>
        <dbReference type="PROSITE" id="PS51519"/>
    </source>
</evidence>
<dbReference type="InterPro" id="IPR055081">
    <property type="entry name" value="NLP1-9_GAF"/>
</dbReference>
<dbReference type="Pfam" id="PF22922">
    <property type="entry name" value="GAF_NLP"/>
    <property type="match status" value="1"/>
</dbReference>
<feature type="domain" description="PB1" evidence="7">
    <location>
        <begin position="881"/>
        <end position="963"/>
    </location>
</feature>
<proteinExistence type="predicted"/>
<feature type="region of interest" description="Disordered" evidence="5">
    <location>
        <begin position="1"/>
        <end position="27"/>
    </location>
</feature>
<dbReference type="GO" id="GO:0003677">
    <property type="term" value="F:DNA binding"/>
    <property type="evidence" value="ECO:0007669"/>
    <property type="project" value="UniProtKB-KW"/>
</dbReference>
<name>A0AAD3XL50_NEPGR</name>
<evidence type="ECO:0000259" key="7">
    <source>
        <dbReference type="PROSITE" id="PS51745"/>
    </source>
</evidence>
<keyword evidence="1" id="KW-0805">Transcription regulation</keyword>
<comment type="caution">
    <text evidence="8">The sequence shown here is derived from an EMBL/GenBank/DDBJ whole genome shotgun (WGS) entry which is preliminary data.</text>
</comment>